<keyword evidence="1" id="KW-0812">Transmembrane</keyword>
<dbReference type="EMBL" id="AAPH01000001">
    <property type="protein sequence ID" value="EAS45722.1"/>
    <property type="molecule type" value="Genomic_DNA"/>
</dbReference>
<proteinExistence type="predicted"/>
<accession>Q1Z9X0</accession>
<name>Q1Z9X0_9GAMM</name>
<evidence type="ECO:0000256" key="1">
    <source>
        <dbReference type="SAM" id="Phobius"/>
    </source>
</evidence>
<evidence type="ECO:0000313" key="2">
    <source>
        <dbReference type="EMBL" id="EAS45722.1"/>
    </source>
</evidence>
<comment type="caution">
    <text evidence="2">The sequence shown here is derived from an EMBL/GenBank/DDBJ whole genome shotgun (WGS) entry which is preliminary data.</text>
</comment>
<feature type="transmembrane region" description="Helical" evidence="1">
    <location>
        <begin position="6"/>
        <end position="26"/>
    </location>
</feature>
<keyword evidence="1" id="KW-1133">Transmembrane helix</keyword>
<reference evidence="2 3" key="1">
    <citation type="submission" date="2006-03" db="EMBL/GenBank/DDBJ databases">
        <authorList>
            <person name="Bartlett D.H."/>
            <person name="Valle G."/>
            <person name="Lauro F.M."/>
            <person name="Vezzi A."/>
            <person name="Simonato F."/>
            <person name="Eloe E."/>
            <person name="Vitulo N."/>
            <person name="Stratton T.K."/>
            <person name="D'angelo M."/>
            <person name="Ferriera S."/>
            <person name="Johnson J."/>
            <person name="Kravitz S."/>
            <person name="Beeson K."/>
            <person name="Sutton G."/>
            <person name="Rogers Y."/>
            <person name="Friedman R."/>
            <person name="Frazier M."/>
            <person name="Venter J.C."/>
        </authorList>
    </citation>
    <scope>NUCLEOTIDE SEQUENCE [LARGE SCALE GENOMIC DNA]</scope>
    <source>
        <strain evidence="2 3">3TCK</strain>
    </source>
</reference>
<dbReference type="Proteomes" id="UP000003789">
    <property type="component" value="Unassembled WGS sequence"/>
</dbReference>
<sequence length="30" mass="3466">MTLQLVDTLLNVNVFIFVGVLVWLFIKKDS</sequence>
<organism evidence="2 3">
    <name type="scientific">Photobacterium profundum 3TCK</name>
    <dbReference type="NCBI Taxonomy" id="314280"/>
    <lineage>
        <taxon>Bacteria</taxon>
        <taxon>Pseudomonadati</taxon>
        <taxon>Pseudomonadota</taxon>
        <taxon>Gammaproteobacteria</taxon>
        <taxon>Vibrionales</taxon>
        <taxon>Vibrionaceae</taxon>
        <taxon>Photobacterium</taxon>
    </lineage>
</organism>
<gene>
    <name evidence="2" type="ORF">P3TCK_05076</name>
</gene>
<evidence type="ECO:0000313" key="3">
    <source>
        <dbReference type="Proteomes" id="UP000003789"/>
    </source>
</evidence>
<dbReference type="AlphaFoldDB" id="Q1Z9X0"/>
<protein>
    <submittedName>
        <fullName evidence="2">Uncharacterized protein</fullName>
    </submittedName>
</protein>
<dbReference type="HOGENOM" id="CLU_3404785_0_0_6"/>
<keyword evidence="1" id="KW-0472">Membrane</keyword>